<dbReference type="RefSeq" id="WP_243333755.1">
    <property type="nucleotide sequence ID" value="NZ_AP027081.1"/>
</dbReference>
<name>A0AA48GUZ2_9BACT</name>
<dbReference type="Proteomes" id="UP001228113">
    <property type="component" value="Chromosome"/>
</dbReference>
<dbReference type="EMBL" id="AP027081">
    <property type="protein sequence ID" value="BDU76739.1"/>
    <property type="molecule type" value="Genomic_DNA"/>
</dbReference>
<accession>A0AA48GUZ2</accession>
<proteinExistence type="predicted"/>
<organism evidence="1 2">
    <name type="scientific">Mesoterricola sediminis</name>
    <dbReference type="NCBI Taxonomy" id="2927980"/>
    <lineage>
        <taxon>Bacteria</taxon>
        <taxon>Pseudomonadati</taxon>
        <taxon>Acidobacteriota</taxon>
        <taxon>Holophagae</taxon>
        <taxon>Holophagales</taxon>
        <taxon>Holophagaceae</taxon>
        <taxon>Mesoterricola</taxon>
    </lineage>
</organism>
<keyword evidence="2" id="KW-1185">Reference proteome</keyword>
<dbReference type="AlphaFoldDB" id="A0AA48GUZ2"/>
<gene>
    <name evidence="1" type="ORF">METESE_16970</name>
</gene>
<evidence type="ECO:0000313" key="1">
    <source>
        <dbReference type="EMBL" id="BDU76739.1"/>
    </source>
</evidence>
<dbReference type="KEGG" id="msea:METESE_16970"/>
<protein>
    <submittedName>
        <fullName evidence="1">Uncharacterized protein</fullName>
    </submittedName>
</protein>
<evidence type="ECO:0000313" key="2">
    <source>
        <dbReference type="Proteomes" id="UP001228113"/>
    </source>
</evidence>
<sequence length="110" mass="12314">MKTPVFRFQEEVLTDAPLALVKARLEAGLPCLKACPGLQPAQDCGEGLALRWQHHLLGAVEEGTLRAEPHPMGAHLKLDGRLRGWTAFLVVAWTRLRTDRLLDRIVKELE</sequence>
<reference evidence="1" key="1">
    <citation type="journal article" date="2023" name="Int. J. Syst. Evol. Microbiol.">
        <title>Mesoterricola silvestris gen. nov., sp. nov., Mesoterricola sediminis sp. nov., Geothrix oryzae sp. nov., Geothrix edaphica sp. nov., Geothrix rubra sp. nov., and Geothrix limicola sp. nov., six novel members of Acidobacteriota isolated from soils.</title>
        <authorList>
            <person name="Itoh H."/>
            <person name="Sugisawa Y."/>
            <person name="Mise K."/>
            <person name="Xu Z."/>
            <person name="Kuniyasu M."/>
            <person name="Ushijima N."/>
            <person name="Kawano K."/>
            <person name="Kobayashi E."/>
            <person name="Shiratori Y."/>
            <person name="Masuda Y."/>
            <person name="Senoo K."/>
        </authorList>
    </citation>
    <scope>NUCLEOTIDE SEQUENCE</scope>
    <source>
        <strain evidence="1">W786</strain>
    </source>
</reference>